<evidence type="ECO:0000313" key="5">
    <source>
        <dbReference type="Proteomes" id="UP000051086"/>
    </source>
</evidence>
<evidence type="ECO:0000313" key="4">
    <source>
        <dbReference type="EMBL" id="CUH72989.1"/>
    </source>
</evidence>
<gene>
    <name evidence="3" type="ORF">TL5118_03551</name>
    <name evidence="4" type="ORF">TL5120_02791</name>
</gene>
<dbReference type="InterPro" id="IPR013766">
    <property type="entry name" value="Thioredoxin_domain"/>
</dbReference>
<dbReference type="EMBL" id="CYSC01000035">
    <property type="protein sequence ID" value="CUH72989.1"/>
    <property type="molecule type" value="Genomic_DNA"/>
</dbReference>
<evidence type="ECO:0000313" key="3">
    <source>
        <dbReference type="EMBL" id="CUH69586.1"/>
    </source>
</evidence>
<dbReference type="InterPro" id="IPR001853">
    <property type="entry name" value="DSBA-like_thioredoxin_dom"/>
</dbReference>
<dbReference type="Proteomes" id="UP000051086">
    <property type="component" value="Unassembled WGS sequence"/>
</dbReference>
<dbReference type="CDD" id="cd03023">
    <property type="entry name" value="DsbA_Com1_like"/>
    <property type="match status" value="1"/>
</dbReference>
<protein>
    <submittedName>
        <fullName evidence="4">Protein disulfide isomerase II DsbC</fullName>
    </submittedName>
</protein>
<dbReference type="Proteomes" id="UP000051887">
    <property type="component" value="Unassembled WGS sequence"/>
</dbReference>
<evidence type="ECO:0000256" key="1">
    <source>
        <dbReference type="SAM" id="SignalP"/>
    </source>
</evidence>
<keyword evidence="1" id="KW-0732">Signal</keyword>
<evidence type="ECO:0000259" key="2">
    <source>
        <dbReference type="PROSITE" id="PS51352"/>
    </source>
</evidence>
<dbReference type="Gene3D" id="3.40.30.10">
    <property type="entry name" value="Glutaredoxin"/>
    <property type="match status" value="1"/>
</dbReference>
<dbReference type="Pfam" id="PF18312">
    <property type="entry name" value="ScsC_N"/>
    <property type="match status" value="1"/>
</dbReference>
<accession>A0A0N7LWN4</accession>
<dbReference type="PANTHER" id="PTHR35272:SF3">
    <property type="entry name" value="THIOL:DISULFIDE INTERCHANGE PROTEIN DSBC"/>
    <property type="match status" value="1"/>
</dbReference>
<sequence length="249" mass="27261">MKKLLASVATFATLALPAQALDLSAMNAAERDAFGQAVRSYLLENPAVIIEAYELYQQQQAELEAANDQLLVRQLAPALFEDDRDFEAGNPEGDVVMVEFLDYRCGYCKKAHEEVKQLIAGDKNIRFIVKEFPILGEESVLASRFAIATRKVAGDDAYARMNDALMQYRGKVTEGSLKKVAGKLGLDGDAILAMIDDPEVSQQIADTHQVASALSISGTPTFVIQDQMLRGYVPLNGMQELIAAIRAEM</sequence>
<feature type="domain" description="Thioredoxin" evidence="2">
    <location>
        <begin position="70"/>
        <end position="247"/>
    </location>
</feature>
<dbReference type="SUPFAM" id="SSF52833">
    <property type="entry name" value="Thioredoxin-like"/>
    <property type="match status" value="1"/>
</dbReference>
<dbReference type="InterPro" id="IPR051470">
    <property type="entry name" value="Thiol:disulfide_interchange"/>
</dbReference>
<dbReference type="GO" id="GO:0016491">
    <property type="term" value="F:oxidoreductase activity"/>
    <property type="evidence" value="ECO:0007669"/>
    <property type="project" value="InterPro"/>
</dbReference>
<dbReference type="RefSeq" id="WP_306345426.1">
    <property type="nucleotide sequence ID" value="NZ_CYSB01000040.1"/>
</dbReference>
<dbReference type="InterPro" id="IPR041205">
    <property type="entry name" value="ScsC_N"/>
</dbReference>
<dbReference type="Pfam" id="PF01323">
    <property type="entry name" value="DSBA"/>
    <property type="match status" value="1"/>
</dbReference>
<dbReference type="InterPro" id="IPR036249">
    <property type="entry name" value="Thioredoxin-like_sf"/>
</dbReference>
<feature type="chain" id="PRO_5009790927" evidence="1">
    <location>
        <begin position="21"/>
        <end position="249"/>
    </location>
</feature>
<organism evidence="4 6">
    <name type="scientific">Thalassovita autumnalis</name>
    <dbReference type="NCBI Taxonomy" id="2072972"/>
    <lineage>
        <taxon>Bacteria</taxon>
        <taxon>Pseudomonadati</taxon>
        <taxon>Pseudomonadota</taxon>
        <taxon>Alphaproteobacteria</taxon>
        <taxon>Rhodobacterales</taxon>
        <taxon>Roseobacteraceae</taxon>
        <taxon>Thalassovita</taxon>
    </lineage>
</organism>
<keyword evidence="5" id="KW-1185">Reference proteome</keyword>
<dbReference type="GO" id="GO:0016853">
    <property type="term" value="F:isomerase activity"/>
    <property type="evidence" value="ECO:0007669"/>
    <property type="project" value="UniProtKB-KW"/>
</dbReference>
<name>A0A0N7LWN4_9RHOB</name>
<evidence type="ECO:0000313" key="6">
    <source>
        <dbReference type="Proteomes" id="UP000051887"/>
    </source>
</evidence>
<dbReference type="PROSITE" id="PS51352">
    <property type="entry name" value="THIOREDOXIN_2"/>
    <property type="match status" value="1"/>
</dbReference>
<dbReference type="PANTHER" id="PTHR35272">
    <property type="entry name" value="THIOL:DISULFIDE INTERCHANGE PROTEIN DSBC-RELATED"/>
    <property type="match status" value="1"/>
</dbReference>
<proteinExistence type="predicted"/>
<reference evidence="4 6" key="1">
    <citation type="submission" date="2015-09" db="EMBL/GenBank/DDBJ databases">
        <authorList>
            <consortium name="Swine Surveillance"/>
        </authorList>
    </citation>
    <scope>NUCLEOTIDE SEQUENCE [LARGE SCALE GENOMIC DNA]</scope>
    <source>
        <strain evidence="4 6">5120</strain>
    </source>
</reference>
<feature type="signal peptide" evidence="1">
    <location>
        <begin position="1"/>
        <end position="20"/>
    </location>
</feature>
<keyword evidence="4" id="KW-0413">Isomerase</keyword>
<dbReference type="EMBL" id="CYSB01000040">
    <property type="protein sequence ID" value="CUH69586.1"/>
    <property type="molecule type" value="Genomic_DNA"/>
</dbReference>
<dbReference type="AlphaFoldDB" id="A0A0N7LWN4"/>
<reference evidence="3 5" key="2">
    <citation type="submission" date="2015-09" db="EMBL/GenBank/DDBJ databases">
        <authorList>
            <person name="Rodrigo-Torres L."/>
            <person name="Arahal D.R."/>
        </authorList>
    </citation>
    <scope>NUCLEOTIDE SEQUENCE [LARGE SCALE GENOMIC DNA]</scope>
    <source>
        <strain evidence="3 5">CECT 5118</strain>
    </source>
</reference>